<dbReference type="PANTHER" id="PTHR23011">
    <property type="entry name" value="CYCLIC NUCLEOTIDE-BINDING DOMAIN CONTAINING PROTEIN"/>
    <property type="match status" value="1"/>
</dbReference>
<dbReference type="InterPro" id="IPR000595">
    <property type="entry name" value="cNMP-bd_dom"/>
</dbReference>
<dbReference type="Pfam" id="PF00027">
    <property type="entry name" value="cNMP_binding"/>
    <property type="match status" value="1"/>
</dbReference>
<dbReference type="PROSITE" id="PS50042">
    <property type="entry name" value="CNMP_BINDING_3"/>
    <property type="match status" value="2"/>
</dbReference>
<feature type="domain" description="Cyclic nucleotide-binding" evidence="2">
    <location>
        <begin position="42"/>
        <end position="144"/>
    </location>
</feature>
<keyword evidence="4" id="KW-1185">Reference proteome</keyword>
<evidence type="ECO:0000313" key="3">
    <source>
        <dbReference type="EMBL" id="GMI36981.1"/>
    </source>
</evidence>
<dbReference type="PROSITE" id="PS00888">
    <property type="entry name" value="CNMP_BINDING_1"/>
    <property type="match status" value="1"/>
</dbReference>
<evidence type="ECO:0000313" key="4">
    <source>
        <dbReference type="Proteomes" id="UP001165065"/>
    </source>
</evidence>
<dbReference type="InterPro" id="IPR018490">
    <property type="entry name" value="cNMP-bd_dom_sf"/>
</dbReference>
<evidence type="ECO:0000259" key="2">
    <source>
        <dbReference type="PROSITE" id="PS50042"/>
    </source>
</evidence>
<feature type="region of interest" description="Disordered" evidence="1">
    <location>
        <begin position="466"/>
        <end position="490"/>
    </location>
</feature>
<dbReference type="Gene3D" id="2.60.120.10">
    <property type="entry name" value="Jelly Rolls"/>
    <property type="match status" value="2"/>
</dbReference>
<dbReference type="InterPro" id="IPR014710">
    <property type="entry name" value="RmlC-like_jellyroll"/>
</dbReference>
<dbReference type="PANTHER" id="PTHR23011:SF28">
    <property type="entry name" value="CYCLIC NUCLEOTIDE-BINDING DOMAIN CONTAINING PROTEIN"/>
    <property type="match status" value="1"/>
</dbReference>
<dbReference type="OrthoDB" id="2021138at2759"/>
<sequence>MSEGLTSKDPKMEKLILLCSSPPQERNVDEILRIVQEEAPNLLNGLAMSNNRNIARHLEIKCYANDEVVFLQNAYPDAYYTVLRGAVSIYAIMKGVKHSAEDLAINNRLQYGKFLVQLRNGAGFGELSFNGDLNHTPRNAGVVSDGYASQSIIESLAADEKKEKGCILLLIPERTYMSEMYALHASKNQTKHKIKFLKMCFLFNTWSMDELVRMAYAMKRKEIVKNGALVKQGDKAEYVFLVIKGKVKLSINSEATLKNASGEKIGTANKMVEIAELSEGDIVGLVEAFDGKKTMERSIHAIGAGVEVFCCNMQNFELMLRQVPKTYKLVEKIVLRRKHWETLRTEYANNFPMMKCTLPDNAVEMSKYKLSRESTMSEGELRILTEKKNSLFQNLREARSNYRTAVTKVKVKNYPKAIEAFEVSKSRCEKALAIAENIQQLELVHQAEDILAEVNEQLILYSTYEGGVPPTGGVEKQTSGSRLNSRRGSATLVAMRIRTLSVDSNAGMDGSPQRRASVGDKTGPHSKPPDPAAAAEELPLSPDTQHSISQSRSHRRRSIAELAAKAGLEKEFSQMEEKRAGEIVTSPGGSPMKSPGGTVLRTPGRPSLKIEKEDSFYHLLKKPSPPSKGRKNSTSGRRDSNNSVRRKRSISDGEEKRKSSLIGRIGSGIGSVLKKVK</sequence>
<reference evidence="4" key="1">
    <citation type="journal article" date="2023" name="Commun. Biol.">
        <title>Genome analysis of Parmales, the sister group of diatoms, reveals the evolutionary specialization of diatoms from phago-mixotrophs to photoautotrophs.</title>
        <authorList>
            <person name="Ban H."/>
            <person name="Sato S."/>
            <person name="Yoshikawa S."/>
            <person name="Yamada K."/>
            <person name="Nakamura Y."/>
            <person name="Ichinomiya M."/>
            <person name="Sato N."/>
            <person name="Blanc-Mathieu R."/>
            <person name="Endo H."/>
            <person name="Kuwata A."/>
            <person name="Ogata H."/>
        </authorList>
    </citation>
    <scope>NUCLEOTIDE SEQUENCE [LARGE SCALE GENOMIC DNA]</scope>
</reference>
<dbReference type="EMBL" id="BRYA01000070">
    <property type="protein sequence ID" value="GMI36981.1"/>
    <property type="molecule type" value="Genomic_DNA"/>
</dbReference>
<dbReference type="Proteomes" id="UP001165065">
    <property type="component" value="Unassembled WGS sequence"/>
</dbReference>
<protein>
    <recommendedName>
        <fullName evidence="2">Cyclic nucleotide-binding domain-containing protein</fullName>
    </recommendedName>
</protein>
<feature type="compositionally biased region" description="Basic and acidic residues" evidence="1">
    <location>
        <begin position="649"/>
        <end position="658"/>
    </location>
</feature>
<feature type="compositionally biased region" description="Polar residues" evidence="1">
    <location>
        <begin position="476"/>
        <end position="488"/>
    </location>
</feature>
<proteinExistence type="predicted"/>
<feature type="region of interest" description="Disordered" evidence="1">
    <location>
        <begin position="503"/>
        <end position="556"/>
    </location>
</feature>
<feature type="region of interest" description="Disordered" evidence="1">
    <location>
        <begin position="581"/>
        <end position="677"/>
    </location>
</feature>
<name>A0A9W7G9J7_9STRA</name>
<gene>
    <name evidence="3" type="ORF">TrCOL_g2519</name>
</gene>
<evidence type="ECO:0000256" key="1">
    <source>
        <dbReference type="SAM" id="MobiDB-lite"/>
    </source>
</evidence>
<feature type="domain" description="Cyclic nucleotide-binding" evidence="2">
    <location>
        <begin position="202"/>
        <end position="337"/>
    </location>
</feature>
<feature type="compositionally biased region" description="Low complexity" evidence="1">
    <location>
        <begin position="532"/>
        <end position="551"/>
    </location>
</feature>
<dbReference type="SUPFAM" id="SSF51206">
    <property type="entry name" value="cAMP-binding domain-like"/>
    <property type="match status" value="2"/>
</dbReference>
<dbReference type="CDD" id="cd00038">
    <property type="entry name" value="CAP_ED"/>
    <property type="match status" value="2"/>
</dbReference>
<feature type="compositionally biased region" description="Low complexity" evidence="1">
    <location>
        <begin position="586"/>
        <end position="597"/>
    </location>
</feature>
<dbReference type="AlphaFoldDB" id="A0A9W7G9J7"/>
<dbReference type="InterPro" id="IPR018488">
    <property type="entry name" value="cNMP-bd_CS"/>
</dbReference>
<comment type="caution">
    <text evidence="3">The sequence shown here is derived from an EMBL/GenBank/DDBJ whole genome shotgun (WGS) entry which is preliminary data.</text>
</comment>
<dbReference type="SMART" id="SM00100">
    <property type="entry name" value="cNMP"/>
    <property type="match status" value="2"/>
</dbReference>
<organism evidence="3 4">
    <name type="scientific">Triparma columacea</name>
    <dbReference type="NCBI Taxonomy" id="722753"/>
    <lineage>
        <taxon>Eukaryota</taxon>
        <taxon>Sar</taxon>
        <taxon>Stramenopiles</taxon>
        <taxon>Ochrophyta</taxon>
        <taxon>Bolidophyceae</taxon>
        <taxon>Parmales</taxon>
        <taxon>Triparmaceae</taxon>
        <taxon>Triparma</taxon>
    </lineage>
</organism>
<accession>A0A9W7G9J7</accession>